<accession>A0AA35LPC4</accession>
<dbReference type="EMBL" id="CABFNP030000426">
    <property type="protein sequence ID" value="CAI6014252.1"/>
    <property type="molecule type" value="Genomic_DNA"/>
</dbReference>
<feature type="region of interest" description="Disordered" evidence="1">
    <location>
        <begin position="113"/>
        <end position="142"/>
    </location>
</feature>
<reference evidence="2" key="1">
    <citation type="submission" date="2023-01" db="EMBL/GenBank/DDBJ databases">
        <authorList>
            <person name="Piombo E."/>
        </authorList>
    </citation>
    <scope>NUCLEOTIDE SEQUENCE</scope>
</reference>
<evidence type="ECO:0000313" key="3">
    <source>
        <dbReference type="Proteomes" id="UP001160390"/>
    </source>
</evidence>
<feature type="compositionally biased region" description="Polar residues" evidence="1">
    <location>
        <begin position="130"/>
        <end position="142"/>
    </location>
</feature>
<name>A0AA35LPC4_9HYPO</name>
<organism evidence="2 3">
    <name type="scientific">Clonostachys chloroleuca</name>
    <dbReference type="NCBI Taxonomy" id="1926264"/>
    <lineage>
        <taxon>Eukaryota</taxon>
        <taxon>Fungi</taxon>
        <taxon>Dikarya</taxon>
        <taxon>Ascomycota</taxon>
        <taxon>Pezizomycotina</taxon>
        <taxon>Sordariomycetes</taxon>
        <taxon>Hypocreomycetidae</taxon>
        <taxon>Hypocreales</taxon>
        <taxon>Bionectriaceae</taxon>
        <taxon>Clonostachys</taxon>
    </lineage>
</organism>
<gene>
    <name evidence="2" type="ORF">CCHLO57077_00011359</name>
</gene>
<keyword evidence="3" id="KW-1185">Reference proteome</keyword>
<evidence type="ECO:0000256" key="1">
    <source>
        <dbReference type="SAM" id="MobiDB-lite"/>
    </source>
</evidence>
<dbReference type="AlphaFoldDB" id="A0AA35LPC4"/>
<dbReference type="Proteomes" id="UP001160390">
    <property type="component" value="Unassembled WGS sequence"/>
</dbReference>
<proteinExistence type="predicted"/>
<protein>
    <submittedName>
        <fullName evidence="2">Uncharacterized protein</fullName>
    </submittedName>
</protein>
<evidence type="ECO:0000313" key="2">
    <source>
        <dbReference type="EMBL" id="CAI6014252.1"/>
    </source>
</evidence>
<sequence>MSGVGMAPCPPIRGALGGLFARNISRLATSQDQPASIENTPASLLKHIVNFFKCKEKTEKESLSGKVCDRLAYMPKFKRHPEPKRHPKPNAAANSRKLKLDITLCFERLKKNVKKNKARHSSEPLLVPTEQGQSSTPDSATSTQPKVFVLEGHNDDPIWFDQVRPEGAIDKSMRVSDMAKADVVLLTVGSVNDPLLTKRLSEIPDEKSRVIVASRNFRLKGIPNDRCAIVTANPSADFDGTSAVDTSTRIELPCFPASNFSIGIVANDPQTALDWVNHRREVPETLQVGDHRITLITNHNPEHGSPVDGYIAIAEDNYDTIALPKDPRPIVGVYKDPDMDALKQLPGATRTNPMAVCLSDPVPALLKRIICRKLVEKQKTGRISLDRLERSINNQSPMPTITE</sequence>
<comment type="caution">
    <text evidence="2">The sequence shown here is derived from an EMBL/GenBank/DDBJ whole genome shotgun (WGS) entry which is preliminary data.</text>
</comment>